<reference evidence="6 7" key="2">
    <citation type="submission" date="2018-10" db="EMBL/GenBank/DDBJ databases">
        <authorList>
            <consortium name="Pathogen Informatics"/>
        </authorList>
    </citation>
    <scope>NUCLEOTIDE SEQUENCE [LARGE SCALE GENOMIC DNA]</scope>
</reference>
<organism evidence="8">
    <name type="scientific">Enterobius vermicularis</name>
    <name type="common">Human pinworm</name>
    <dbReference type="NCBI Taxonomy" id="51028"/>
    <lineage>
        <taxon>Eukaryota</taxon>
        <taxon>Metazoa</taxon>
        <taxon>Ecdysozoa</taxon>
        <taxon>Nematoda</taxon>
        <taxon>Chromadorea</taxon>
        <taxon>Rhabditida</taxon>
        <taxon>Spirurina</taxon>
        <taxon>Oxyuridomorpha</taxon>
        <taxon>Oxyuroidea</taxon>
        <taxon>Oxyuridae</taxon>
        <taxon>Enterobius</taxon>
    </lineage>
</organism>
<proteinExistence type="inferred from homology"/>
<feature type="transmembrane region" description="Helical" evidence="4">
    <location>
        <begin position="63"/>
        <end position="81"/>
    </location>
</feature>
<evidence type="ECO:0000256" key="4">
    <source>
        <dbReference type="RuleBase" id="RU367022"/>
    </source>
</evidence>
<protein>
    <recommendedName>
        <fullName evidence="4">Copper transport protein</fullName>
    </recommendedName>
</protein>
<evidence type="ECO:0000256" key="5">
    <source>
        <dbReference type="SAM" id="MobiDB-lite"/>
    </source>
</evidence>
<keyword evidence="4" id="KW-0406">Ion transport</keyword>
<dbReference type="PANTHER" id="PTHR12483">
    <property type="entry name" value="SOLUTE CARRIER FAMILY 31 COPPER TRANSPORTERS"/>
    <property type="match status" value="1"/>
</dbReference>
<keyword evidence="2 4" id="KW-1133">Transmembrane helix</keyword>
<dbReference type="Proteomes" id="UP000274131">
    <property type="component" value="Unassembled WGS sequence"/>
</dbReference>
<keyword evidence="3 4" id="KW-0472">Membrane</keyword>
<accession>A0A0N4VLP0</accession>
<keyword evidence="4" id="KW-0186">Copper</keyword>
<feature type="transmembrane region" description="Helical" evidence="4">
    <location>
        <begin position="143"/>
        <end position="166"/>
    </location>
</feature>
<dbReference type="OrthoDB" id="161814at2759"/>
<keyword evidence="1 4" id="KW-0812">Transmembrane</keyword>
<reference evidence="8" key="1">
    <citation type="submission" date="2017-02" db="UniProtKB">
        <authorList>
            <consortium name="WormBaseParasite"/>
        </authorList>
    </citation>
    <scope>IDENTIFICATION</scope>
</reference>
<evidence type="ECO:0000256" key="1">
    <source>
        <dbReference type="ARBA" id="ARBA00022692"/>
    </source>
</evidence>
<gene>
    <name evidence="6" type="ORF">EVEC_LOCUS11086</name>
</gene>
<comment type="similarity">
    <text evidence="4">Belongs to the copper transporter (Ctr) (TC 1.A.56) family. SLC31A subfamily.</text>
</comment>
<evidence type="ECO:0000256" key="2">
    <source>
        <dbReference type="ARBA" id="ARBA00022989"/>
    </source>
</evidence>
<dbReference type="AlphaFoldDB" id="A0A0N4VLP0"/>
<comment type="subcellular location">
    <subcellularLocation>
        <location evidence="4">Membrane</location>
        <topology evidence="4">Multi-pass membrane protein</topology>
    </subcellularLocation>
</comment>
<feature type="compositionally biased region" description="Polar residues" evidence="5">
    <location>
        <begin position="11"/>
        <end position="26"/>
    </location>
</feature>
<dbReference type="Pfam" id="PF04145">
    <property type="entry name" value="Ctr"/>
    <property type="match status" value="1"/>
</dbReference>
<evidence type="ECO:0000313" key="8">
    <source>
        <dbReference type="WBParaSite" id="EVEC_0001180801-mRNA-1"/>
    </source>
</evidence>
<evidence type="ECO:0000313" key="7">
    <source>
        <dbReference type="Proteomes" id="UP000274131"/>
    </source>
</evidence>
<feature type="region of interest" description="Disordered" evidence="5">
    <location>
        <begin position="1"/>
        <end position="26"/>
    </location>
</feature>
<evidence type="ECO:0000313" key="6">
    <source>
        <dbReference type="EMBL" id="VDD96335.1"/>
    </source>
</evidence>
<name>A0A0N4VLP0_ENTVE</name>
<keyword evidence="7" id="KW-1185">Reference proteome</keyword>
<dbReference type="GO" id="GO:0016020">
    <property type="term" value="C:membrane"/>
    <property type="evidence" value="ECO:0007669"/>
    <property type="project" value="UniProtKB-SubCell"/>
</dbReference>
<sequence length="239" mass="26878">MDHAKMHHVGNSDTTQHDMTSMDHSTTIHGNMNSMGHSMSMTFHFGVNEVILFDSWKVSSAGSMIWTCAVTVVFCFVMEALRWYRKFNMAGDDCPRSRTLRETNGERKRIGTPRITMRICLDSLLLMFQLTLSYILMLLVMTFNLWICFACIFGEVSAQLFFNILLPLERDVAKYFTQSSLVRAADRSMAAALLLTTLQSLSSMCNSLGASAPYQFDPALTTKQPLSQLARTSKGALLQ</sequence>
<evidence type="ECO:0000256" key="3">
    <source>
        <dbReference type="ARBA" id="ARBA00023136"/>
    </source>
</evidence>
<feature type="transmembrane region" description="Helical" evidence="4">
    <location>
        <begin position="115"/>
        <end position="137"/>
    </location>
</feature>
<keyword evidence="4" id="KW-0187">Copper transport</keyword>
<dbReference type="GO" id="GO:0005375">
    <property type="term" value="F:copper ion transmembrane transporter activity"/>
    <property type="evidence" value="ECO:0007669"/>
    <property type="project" value="UniProtKB-UniRule"/>
</dbReference>
<keyword evidence="4" id="KW-0813">Transport</keyword>
<dbReference type="EMBL" id="UXUI01011558">
    <property type="protein sequence ID" value="VDD96335.1"/>
    <property type="molecule type" value="Genomic_DNA"/>
</dbReference>
<dbReference type="InterPro" id="IPR007274">
    <property type="entry name" value="Cop_transporter"/>
</dbReference>
<dbReference type="WBParaSite" id="EVEC_0001180801-mRNA-1">
    <property type="protein sequence ID" value="EVEC_0001180801-mRNA-1"/>
    <property type="gene ID" value="EVEC_0001180801"/>
</dbReference>
<dbReference type="PANTHER" id="PTHR12483:SF30">
    <property type="entry name" value="COPPER TRANSPORT PROTEIN"/>
    <property type="match status" value="1"/>
</dbReference>